<gene>
    <name evidence="2" type="ORF">NYPRO_LOCUS13513</name>
</gene>
<sequence>MPQLTHQNHQPSGLEKNGPCQAVEPAGPGHERHWRPKGGVTLSLEKSLKSFRGRRGRSALFQKGGTGGCVGGEVLQDRHSSRAEITSEVQDEPPWIKVKVSTGSQLPSSVFKACQQEFSPLWLHLSELPLRLPLLLLRTLVIPGAYLDSLGFSQGVGGTSICTLPTPWTFSLQKETYLFSLYRPLPSTARQGKPRSKFLLCDTSRWQCECSSKYFFLGNSIHLGSVALR</sequence>
<accession>A0A811YVR8</accession>
<dbReference type="AlphaFoldDB" id="A0A811YVR8"/>
<feature type="compositionally biased region" description="Polar residues" evidence="1">
    <location>
        <begin position="1"/>
        <end position="11"/>
    </location>
</feature>
<evidence type="ECO:0000313" key="3">
    <source>
        <dbReference type="Proteomes" id="UP000645828"/>
    </source>
</evidence>
<protein>
    <submittedName>
        <fullName evidence="2">(raccoon dog) hypothetical protein</fullName>
    </submittedName>
</protein>
<comment type="caution">
    <text evidence="2">The sequence shown here is derived from an EMBL/GenBank/DDBJ whole genome shotgun (WGS) entry which is preliminary data.</text>
</comment>
<evidence type="ECO:0000256" key="1">
    <source>
        <dbReference type="SAM" id="MobiDB-lite"/>
    </source>
</evidence>
<reference evidence="2" key="1">
    <citation type="submission" date="2020-12" db="EMBL/GenBank/DDBJ databases">
        <authorList>
            <consortium name="Molecular Ecology Group"/>
        </authorList>
    </citation>
    <scope>NUCLEOTIDE SEQUENCE</scope>
    <source>
        <strain evidence="2">TBG_1078</strain>
    </source>
</reference>
<evidence type="ECO:0000313" key="2">
    <source>
        <dbReference type="EMBL" id="CAD7680721.1"/>
    </source>
</evidence>
<dbReference type="EMBL" id="CAJHUB010000749">
    <property type="protein sequence ID" value="CAD7680721.1"/>
    <property type="molecule type" value="Genomic_DNA"/>
</dbReference>
<organism evidence="2 3">
    <name type="scientific">Nyctereutes procyonoides</name>
    <name type="common">Raccoon dog</name>
    <name type="synonym">Canis procyonoides</name>
    <dbReference type="NCBI Taxonomy" id="34880"/>
    <lineage>
        <taxon>Eukaryota</taxon>
        <taxon>Metazoa</taxon>
        <taxon>Chordata</taxon>
        <taxon>Craniata</taxon>
        <taxon>Vertebrata</taxon>
        <taxon>Euteleostomi</taxon>
        <taxon>Mammalia</taxon>
        <taxon>Eutheria</taxon>
        <taxon>Laurasiatheria</taxon>
        <taxon>Carnivora</taxon>
        <taxon>Caniformia</taxon>
        <taxon>Canidae</taxon>
        <taxon>Nyctereutes</taxon>
    </lineage>
</organism>
<proteinExistence type="predicted"/>
<feature type="region of interest" description="Disordered" evidence="1">
    <location>
        <begin position="1"/>
        <end position="38"/>
    </location>
</feature>
<dbReference type="Proteomes" id="UP000645828">
    <property type="component" value="Unassembled WGS sequence"/>
</dbReference>
<name>A0A811YVR8_NYCPR</name>
<keyword evidence="3" id="KW-1185">Reference proteome</keyword>